<dbReference type="InterPro" id="IPR036812">
    <property type="entry name" value="NAD(P)_OxRdtase_dom_sf"/>
</dbReference>
<dbReference type="PANTHER" id="PTHR42686:SF1">
    <property type="entry name" value="GH17980P-RELATED"/>
    <property type="match status" value="1"/>
</dbReference>
<dbReference type="GO" id="GO:0016491">
    <property type="term" value="F:oxidoreductase activity"/>
    <property type="evidence" value="ECO:0007669"/>
    <property type="project" value="InterPro"/>
</dbReference>
<dbReference type="Proteomes" id="UP000052230">
    <property type="component" value="Unassembled WGS sequence"/>
</dbReference>
<keyword evidence="4" id="KW-1185">Reference proteome</keyword>
<organism evidence="3 4">
    <name type="scientific">Xanthomonas citri pv. citri</name>
    <dbReference type="NCBI Taxonomy" id="611301"/>
    <lineage>
        <taxon>Bacteria</taxon>
        <taxon>Pseudomonadati</taxon>
        <taxon>Pseudomonadota</taxon>
        <taxon>Gammaproteobacteria</taxon>
        <taxon>Lysobacterales</taxon>
        <taxon>Lysobacteraceae</taxon>
        <taxon>Xanthomonas</taxon>
    </lineage>
</organism>
<feature type="compositionally biased region" description="Low complexity" evidence="1">
    <location>
        <begin position="20"/>
        <end position="29"/>
    </location>
</feature>
<dbReference type="Pfam" id="PF00248">
    <property type="entry name" value="Aldo_ket_red"/>
    <property type="match status" value="1"/>
</dbReference>
<dbReference type="Gene3D" id="3.20.20.100">
    <property type="entry name" value="NADP-dependent oxidoreductase domain"/>
    <property type="match status" value="1"/>
</dbReference>
<dbReference type="PANTHER" id="PTHR42686">
    <property type="entry name" value="GH17980P-RELATED"/>
    <property type="match status" value="1"/>
</dbReference>
<reference evidence="3 4" key="1">
    <citation type="submission" date="2014-09" db="EMBL/GenBank/DDBJ databases">
        <authorList>
            <person name="Regsiter A."/>
        </authorList>
    </citation>
    <scope>NUCLEOTIDE SEQUENCE [LARGE SCALE GENOMIC DNA]</scope>
</reference>
<dbReference type="AlphaFoldDB" id="A0A0U5FC68"/>
<feature type="region of interest" description="Disordered" evidence="1">
    <location>
        <begin position="1"/>
        <end position="29"/>
    </location>
</feature>
<feature type="compositionally biased region" description="Basic residues" evidence="1">
    <location>
        <begin position="10"/>
        <end position="19"/>
    </location>
</feature>
<name>A0A0U5FC68_XANCI</name>
<evidence type="ECO:0000313" key="3">
    <source>
        <dbReference type="EMBL" id="CEG15879.1"/>
    </source>
</evidence>
<dbReference type="EMBL" id="CCXZ01000114">
    <property type="protein sequence ID" value="CEG15879.1"/>
    <property type="molecule type" value="Genomic_DNA"/>
</dbReference>
<protein>
    <submittedName>
        <fullName evidence="3">Oxidoreductase</fullName>
    </submittedName>
</protein>
<dbReference type="GO" id="GO:0005829">
    <property type="term" value="C:cytosol"/>
    <property type="evidence" value="ECO:0007669"/>
    <property type="project" value="TreeGrafter"/>
</dbReference>
<dbReference type="InterPro" id="IPR020471">
    <property type="entry name" value="AKR"/>
</dbReference>
<evidence type="ECO:0000313" key="4">
    <source>
        <dbReference type="Proteomes" id="UP000052230"/>
    </source>
</evidence>
<comment type="caution">
    <text evidence="3">The sequence shown here is derived from an EMBL/GenBank/DDBJ whole genome shotgun (WGS) entry which is preliminary data.</text>
</comment>
<dbReference type="InterPro" id="IPR023210">
    <property type="entry name" value="NADP_OxRdtase_dom"/>
</dbReference>
<accession>A0A0U5FC68</accession>
<sequence>MFRLLGPPALRRRRRRTGGRARAGAGREPARYRPPLLRLPCAQPRLRRILRPLLAQRSRDSLVVSSKGGTLTGQAGASGAQRRDFSVAAIRASCQASLRNLGLDYLDICQPHGASEHDINDDLLLAMQRLRERGLIRHTGINTHSASTLHWMIANPDVFDGVLLDYNALQSAMASAPPVTDLHLSRPRLRQSGRHEKSHRRPHRFPADRHCVVVRRALHDHAWPVQGHRATRHRCTGTLCRLPACAQQPARPAQRLSGAASRSRPRRQSVGHVAVWPGEPTRWCSSGYAGDADRHRCTVAGACAVEARPQ</sequence>
<feature type="region of interest" description="Disordered" evidence="1">
    <location>
        <begin position="251"/>
        <end position="271"/>
    </location>
</feature>
<proteinExistence type="predicted"/>
<feature type="domain" description="NADP-dependent oxidoreductase" evidence="2">
    <location>
        <begin position="50"/>
        <end position="152"/>
    </location>
</feature>
<dbReference type="SUPFAM" id="SSF51430">
    <property type="entry name" value="NAD(P)-linked oxidoreductase"/>
    <property type="match status" value="1"/>
</dbReference>
<evidence type="ECO:0000259" key="2">
    <source>
        <dbReference type="Pfam" id="PF00248"/>
    </source>
</evidence>
<evidence type="ECO:0000256" key="1">
    <source>
        <dbReference type="SAM" id="MobiDB-lite"/>
    </source>
</evidence>
<gene>
    <name evidence="3" type="ORF">XAC3562_220032</name>
</gene>